<feature type="compositionally biased region" description="Acidic residues" evidence="1">
    <location>
        <begin position="82"/>
        <end position="92"/>
    </location>
</feature>
<feature type="compositionally biased region" description="Basic and acidic residues" evidence="1">
    <location>
        <begin position="7"/>
        <end position="17"/>
    </location>
</feature>
<accession>A0ABD1P9T7</accession>
<sequence length="286" mass="32667">MNGSEDENPRRTRHATDGEIVAAARDAGAFRRRRGRRAPTNFEREMRTMAASVRQLAQHQAQMQGYIQTMHMQGRNRPQGEGSEDPNEEQEVDSGRPNGSHARGETSRAKIYVDDISYIGDGGPQPTMSASVFERLGRHGPRNRLQVSHQRREPSESHPRNRRKRRAREAEVRGESGFRPYQIPQDTYQQPYQYGDDQHPQRSPLPVVTESPKQTRSFEVDDDDENLPFSARIRNASILHEFRVPKIIPYTGKGDPLDHVNTYKMEMSLRGATPALKCRAFHLTLS</sequence>
<protein>
    <submittedName>
        <fullName evidence="2">Uncharacterized protein</fullName>
    </submittedName>
</protein>
<feature type="region of interest" description="Disordered" evidence="1">
    <location>
        <begin position="73"/>
        <end position="108"/>
    </location>
</feature>
<feature type="region of interest" description="Disordered" evidence="1">
    <location>
        <begin position="140"/>
        <end position="223"/>
    </location>
</feature>
<comment type="caution">
    <text evidence="2">The sequence shown here is derived from an EMBL/GenBank/DDBJ whole genome shotgun (WGS) entry which is preliminary data.</text>
</comment>
<feature type="region of interest" description="Disordered" evidence="1">
    <location>
        <begin position="1"/>
        <end position="42"/>
    </location>
</feature>
<gene>
    <name evidence="2" type="ORF">Adt_44050</name>
</gene>
<organism evidence="2 3">
    <name type="scientific">Abeliophyllum distichum</name>
    <dbReference type="NCBI Taxonomy" id="126358"/>
    <lineage>
        <taxon>Eukaryota</taxon>
        <taxon>Viridiplantae</taxon>
        <taxon>Streptophyta</taxon>
        <taxon>Embryophyta</taxon>
        <taxon>Tracheophyta</taxon>
        <taxon>Spermatophyta</taxon>
        <taxon>Magnoliopsida</taxon>
        <taxon>eudicotyledons</taxon>
        <taxon>Gunneridae</taxon>
        <taxon>Pentapetalae</taxon>
        <taxon>asterids</taxon>
        <taxon>lamiids</taxon>
        <taxon>Lamiales</taxon>
        <taxon>Oleaceae</taxon>
        <taxon>Forsythieae</taxon>
        <taxon>Abeliophyllum</taxon>
    </lineage>
</organism>
<feature type="compositionally biased region" description="Basic and acidic residues" evidence="1">
    <location>
        <begin position="150"/>
        <end position="159"/>
    </location>
</feature>
<proteinExistence type="predicted"/>
<evidence type="ECO:0000313" key="3">
    <source>
        <dbReference type="Proteomes" id="UP001604336"/>
    </source>
</evidence>
<dbReference type="Proteomes" id="UP001604336">
    <property type="component" value="Unassembled WGS sequence"/>
</dbReference>
<keyword evidence="3" id="KW-1185">Reference proteome</keyword>
<dbReference type="AlphaFoldDB" id="A0ABD1P9T7"/>
<dbReference type="EMBL" id="JBFOLK010000014">
    <property type="protein sequence ID" value="KAL2460630.1"/>
    <property type="molecule type" value="Genomic_DNA"/>
</dbReference>
<evidence type="ECO:0000313" key="2">
    <source>
        <dbReference type="EMBL" id="KAL2460630.1"/>
    </source>
</evidence>
<evidence type="ECO:0000256" key="1">
    <source>
        <dbReference type="SAM" id="MobiDB-lite"/>
    </source>
</evidence>
<name>A0ABD1P9T7_9LAMI</name>
<reference evidence="3" key="1">
    <citation type="submission" date="2024-07" db="EMBL/GenBank/DDBJ databases">
        <title>Two chromosome-level genome assemblies of Korean endemic species Abeliophyllum distichum and Forsythia ovata (Oleaceae).</title>
        <authorList>
            <person name="Jang H."/>
        </authorList>
    </citation>
    <scope>NUCLEOTIDE SEQUENCE [LARGE SCALE GENOMIC DNA]</scope>
</reference>